<dbReference type="Pfam" id="PF12146">
    <property type="entry name" value="Hydrolase_4"/>
    <property type="match status" value="1"/>
</dbReference>
<evidence type="ECO:0000313" key="3">
    <source>
        <dbReference type="Proteomes" id="UP000610931"/>
    </source>
</evidence>
<dbReference type="InterPro" id="IPR022742">
    <property type="entry name" value="Hydrolase_4"/>
</dbReference>
<accession>A0A8J7LPR4</accession>
<protein>
    <submittedName>
        <fullName evidence="2">Alpha/beta hydrolase</fullName>
    </submittedName>
</protein>
<evidence type="ECO:0000259" key="1">
    <source>
        <dbReference type="Pfam" id="PF12146"/>
    </source>
</evidence>
<name>A0A8J7LPR4_9FLAO</name>
<dbReference type="RefSeq" id="WP_199116843.1">
    <property type="nucleotide sequence ID" value="NZ_JAELVQ010000035.1"/>
</dbReference>
<evidence type="ECO:0000313" key="2">
    <source>
        <dbReference type="EMBL" id="MBJ6369718.1"/>
    </source>
</evidence>
<dbReference type="PANTHER" id="PTHR43265">
    <property type="entry name" value="ESTERASE ESTD"/>
    <property type="match status" value="1"/>
</dbReference>
<dbReference type="EMBL" id="JAELVQ010000035">
    <property type="protein sequence ID" value="MBJ6369718.1"/>
    <property type="molecule type" value="Genomic_DNA"/>
</dbReference>
<keyword evidence="2" id="KW-0378">Hydrolase</keyword>
<comment type="caution">
    <text evidence="2">The sequence shown here is derived from an EMBL/GenBank/DDBJ whole genome shotgun (WGS) entry which is preliminary data.</text>
</comment>
<reference evidence="2" key="1">
    <citation type="submission" date="2020-12" db="EMBL/GenBank/DDBJ databases">
        <title>Snuella sp. nov., isolated from sediment in Incheon.</title>
        <authorList>
            <person name="Kim W."/>
        </authorList>
    </citation>
    <scope>NUCLEOTIDE SEQUENCE</scope>
    <source>
        <strain evidence="2">CAU 1569</strain>
    </source>
</reference>
<dbReference type="InterPro" id="IPR029058">
    <property type="entry name" value="AB_hydrolase_fold"/>
</dbReference>
<dbReference type="AlphaFoldDB" id="A0A8J7LPR4"/>
<keyword evidence="3" id="KW-1185">Reference proteome</keyword>
<dbReference type="PANTHER" id="PTHR43265:SF1">
    <property type="entry name" value="ESTERASE ESTD"/>
    <property type="match status" value="1"/>
</dbReference>
<sequence>MKLKLLILLFLCIDFTNGQEKQVSVQNLSINKFIDGTLILPPDIEKPNLAIIIGGSGPTDRNGNQNLLKNNALKKLAEGISNNDIATFRYDKRVVKQIRQGIIDKDIMFDDFVTDAISVIDYFKSTKQFNKIYIIGHSQGSLVGMLAAKNRADGFISIAGAGQSIDKVIMEQLEKTAPMFTEDAKKVFQTLSKGETTENYPTALTSIFNKDIQAFMANWMQYDPKEEIKNLQFPILIINGTKDLQVPEEEATILKEASNHASLVIIDKMNHVLVPIEGGDLENSKSYNESFRALSPKLVDAIIDFINKFQH</sequence>
<gene>
    <name evidence="2" type="ORF">JF259_16655</name>
</gene>
<organism evidence="2 3">
    <name type="scientific">Snuella sedimenti</name>
    <dbReference type="NCBI Taxonomy" id="2798802"/>
    <lineage>
        <taxon>Bacteria</taxon>
        <taxon>Pseudomonadati</taxon>
        <taxon>Bacteroidota</taxon>
        <taxon>Flavobacteriia</taxon>
        <taxon>Flavobacteriales</taxon>
        <taxon>Flavobacteriaceae</taxon>
        <taxon>Snuella</taxon>
    </lineage>
</organism>
<dbReference type="Gene3D" id="3.40.50.1820">
    <property type="entry name" value="alpha/beta hydrolase"/>
    <property type="match status" value="1"/>
</dbReference>
<dbReference type="SUPFAM" id="SSF53474">
    <property type="entry name" value="alpha/beta-Hydrolases"/>
    <property type="match status" value="1"/>
</dbReference>
<dbReference type="GO" id="GO:0052689">
    <property type="term" value="F:carboxylic ester hydrolase activity"/>
    <property type="evidence" value="ECO:0007669"/>
    <property type="project" value="TreeGrafter"/>
</dbReference>
<dbReference type="Proteomes" id="UP000610931">
    <property type="component" value="Unassembled WGS sequence"/>
</dbReference>
<feature type="domain" description="Serine aminopeptidase S33" evidence="1">
    <location>
        <begin position="75"/>
        <end position="273"/>
    </location>
</feature>
<dbReference type="InterPro" id="IPR053145">
    <property type="entry name" value="AB_hydrolase_Est10"/>
</dbReference>
<proteinExistence type="predicted"/>